<protein>
    <submittedName>
        <fullName evidence="1">Uncharacterized protein</fullName>
    </submittedName>
</protein>
<dbReference type="VEuPathDB" id="FungiDB:F503_07715"/>
<dbReference type="EMBL" id="KE148168">
    <property type="protein sequence ID" value="EPE03412.1"/>
    <property type="molecule type" value="Genomic_DNA"/>
</dbReference>
<proteinExistence type="predicted"/>
<evidence type="ECO:0000313" key="2">
    <source>
        <dbReference type="Proteomes" id="UP000016923"/>
    </source>
</evidence>
<organism evidence="1 2">
    <name type="scientific">Ophiostoma piceae (strain UAMH 11346)</name>
    <name type="common">Sap stain fungus</name>
    <dbReference type="NCBI Taxonomy" id="1262450"/>
    <lineage>
        <taxon>Eukaryota</taxon>
        <taxon>Fungi</taxon>
        <taxon>Dikarya</taxon>
        <taxon>Ascomycota</taxon>
        <taxon>Pezizomycotina</taxon>
        <taxon>Sordariomycetes</taxon>
        <taxon>Sordariomycetidae</taxon>
        <taxon>Ophiostomatales</taxon>
        <taxon>Ophiostomataceae</taxon>
        <taxon>Ophiostoma</taxon>
    </lineage>
</organism>
<sequence length="532" mass="57809">MPGTKLAMSLGSLVGSGLSMDPKLQVLPSLSPPSETESRLFYLGLPSLPRLIGRASAGTDLWESPAEQYAREPALEGYQIAKKKVISNTGQHQIRSKWHEVQPLILQSIEEVPWTCIDVCRIGDPDLPRNERVVVVWIGIAPGNDDEAPVSWPVVAKLLRTCRVILDVAGLGDVDCQLRETRVVPLAGPQLLSPPTSVYTPWARLSQNITATIGQSVVPFDNPMLKGTLGVFLSTDNSERPLWGLTCRHVGLPCGQNKNELYQGPEDNEKKQIGLNLASEVEEWIEMLARLLKEQAGSTVATEVAEIHNTFKGFMAPEARALGHVFYSPRTGPGLTPFTWTRDWCLLSLDQSKFPGGVNPTNVVDLRTEMSSVTVEKRLNPDPKSTHIFKFPKDGLLRISGIIPLAEIRNPTTQNKDGDECGLVGKRGAATGLTWGAPLELGSTVRNCMPCGTVFISQEWAIYGSLPTKTVPFAACGDSGAAVFDTQGRLGGFLTRGTEPSLDRGVDISYATPAEIVLSDIEKQMGQKVVLL</sequence>
<dbReference type="eggNOG" id="ENOG502QR0D">
    <property type="taxonomic scope" value="Eukaryota"/>
</dbReference>
<dbReference type="Proteomes" id="UP000016923">
    <property type="component" value="Unassembled WGS sequence"/>
</dbReference>
<accession>S3BSI4</accession>
<evidence type="ECO:0000313" key="1">
    <source>
        <dbReference type="EMBL" id="EPE03412.1"/>
    </source>
</evidence>
<dbReference type="STRING" id="1262450.S3BSI4"/>
<gene>
    <name evidence="1" type="ORF">F503_07715</name>
</gene>
<dbReference type="HOGENOM" id="CLU_024804_2_0_1"/>
<dbReference type="OMA" id="WPVRTGP"/>
<dbReference type="OrthoDB" id="5424209at2759"/>
<dbReference type="AlphaFoldDB" id="S3BSI4"/>
<name>S3BSI4_OPHP1</name>
<keyword evidence="2" id="KW-1185">Reference proteome</keyword>
<reference evidence="1 2" key="1">
    <citation type="journal article" date="2013" name="BMC Genomics">
        <title>The genome and transcriptome of the pine saprophyte Ophiostoma piceae, and a comparison with the bark beetle-associated pine pathogen Grosmannia clavigera.</title>
        <authorList>
            <person name="Haridas S."/>
            <person name="Wang Y."/>
            <person name="Lim L."/>
            <person name="Massoumi Alamouti S."/>
            <person name="Jackman S."/>
            <person name="Docking R."/>
            <person name="Robertson G."/>
            <person name="Birol I."/>
            <person name="Bohlmann J."/>
            <person name="Breuil C."/>
        </authorList>
    </citation>
    <scope>NUCLEOTIDE SEQUENCE [LARGE SCALE GENOMIC DNA]</scope>
    <source>
        <strain evidence="1 2">UAMH 11346</strain>
    </source>
</reference>